<dbReference type="PANTHER" id="PTHR35317">
    <property type="entry name" value="OS04G0629600 PROTEIN"/>
    <property type="match status" value="1"/>
</dbReference>
<evidence type="ECO:0008006" key="4">
    <source>
        <dbReference type="Google" id="ProtNLM"/>
    </source>
</evidence>
<evidence type="ECO:0000313" key="2">
    <source>
        <dbReference type="EMBL" id="CAD6335622.1"/>
    </source>
</evidence>
<keyword evidence="3" id="KW-1185">Reference proteome</keyword>
<organism evidence="2 3">
    <name type="scientific">Miscanthus lutarioriparius</name>
    <dbReference type="NCBI Taxonomy" id="422564"/>
    <lineage>
        <taxon>Eukaryota</taxon>
        <taxon>Viridiplantae</taxon>
        <taxon>Streptophyta</taxon>
        <taxon>Embryophyta</taxon>
        <taxon>Tracheophyta</taxon>
        <taxon>Spermatophyta</taxon>
        <taxon>Magnoliopsida</taxon>
        <taxon>Liliopsida</taxon>
        <taxon>Poales</taxon>
        <taxon>Poaceae</taxon>
        <taxon>PACMAD clade</taxon>
        <taxon>Panicoideae</taxon>
        <taxon>Andropogonodae</taxon>
        <taxon>Andropogoneae</taxon>
        <taxon>Saccharinae</taxon>
        <taxon>Miscanthus</taxon>
    </lineage>
</organism>
<evidence type="ECO:0000256" key="1">
    <source>
        <dbReference type="SAM" id="MobiDB-lite"/>
    </source>
</evidence>
<dbReference type="OrthoDB" id="676285at2759"/>
<proteinExistence type="predicted"/>
<name>A0A811RZZ2_9POAL</name>
<protein>
    <recommendedName>
        <fullName evidence="4">DUF4219 domain-containing protein</fullName>
    </recommendedName>
</protein>
<feature type="region of interest" description="Disordered" evidence="1">
    <location>
        <begin position="226"/>
        <end position="268"/>
    </location>
</feature>
<evidence type="ECO:0000313" key="3">
    <source>
        <dbReference type="Proteomes" id="UP000604825"/>
    </source>
</evidence>
<sequence>MGGDGSSSSTGDRVRESSLMWPMLTRSNYSEWAMLMQCNYETLEIWETIEPGGEGVKRAQDRQAMGGLLRSVPKEMWARFGAKKTVKEARAAVKSMRLGLDRVKEACPKVSLVEFENIAFKDGEMVDDFALRINALAEELRGLGESIDDARVVKKMLRVLQALCPNCGVHRDICWMSRPSIEDPWGRRKAAEDRFEVDSVTERTGRLMLSEEEWLSKYRHRLILESSSSGGGEKQGGYNPAKQKGGGRGEKEQSEGDIGGYTTHRKGR</sequence>
<comment type="caution">
    <text evidence="2">The sequence shown here is derived from an EMBL/GenBank/DDBJ whole genome shotgun (WGS) entry which is preliminary data.</text>
</comment>
<dbReference type="Proteomes" id="UP000604825">
    <property type="component" value="Unassembled WGS sequence"/>
</dbReference>
<accession>A0A811RZZ2</accession>
<gene>
    <name evidence="2" type="ORF">NCGR_LOCUS59720</name>
</gene>
<dbReference type="PANTHER" id="PTHR35317:SF35">
    <property type="entry name" value="DUF4219 DOMAIN-CONTAINING PROTEIN"/>
    <property type="match status" value="1"/>
</dbReference>
<reference evidence="2" key="1">
    <citation type="submission" date="2020-10" db="EMBL/GenBank/DDBJ databases">
        <authorList>
            <person name="Han B."/>
            <person name="Lu T."/>
            <person name="Zhao Q."/>
            <person name="Huang X."/>
            <person name="Zhao Y."/>
        </authorList>
    </citation>
    <scope>NUCLEOTIDE SEQUENCE</scope>
</reference>
<dbReference type="EMBL" id="CAJGYO010000018">
    <property type="protein sequence ID" value="CAD6335622.1"/>
    <property type="molecule type" value="Genomic_DNA"/>
</dbReference>
<dbReference type="AlphaFoldDB" id="A0A811RZZ2"/>